<name>A0ABT3FP14_9BACT</name>
<sequence>MGLEGDRYALGTGTFSKNSGRRDITLIEVEALELFRQDSGLPLSPAQAQRNLLTRGIRLNELGGRDFTVGAISMRGLRLCEPCAHLAGSRRCRYSQA</sequence>
<dbReference type="PROSITE" id="PS51340">
    <property type="entry name" value="MOSC"/>
    <property type="match status" value="1"/>
</dbReference>
<evidence type="ECO:0000313" key="3">
    <source>
        <dbReference type="Proteomes" id="UP001207930"/>
    </source>
</evidence>
<keyword evidence="3" id="KW-1185">Reference proteome</keyword>
<evidence type="ECO:0000259" key="1">
    <source>
        <dbReference type="PROSITE" id="PS51340"/>
    </source>
</evidence>
<proteinExistence type="predicted"/>
<dbReference type="Proteomes" id="UP001207930">
    <property type="component" value="Unassembled WGS sequence"/>
</dbReference>
<dbReference type="SUPFAM" id="SSF50800">
    <property type="entry name" value="PK beta-barrel domain-like"/>
    <property type="match status" value="1"/>
</dbReference>
<gene>
    <name evidence="2" type="ORF">OKA04_11300</name>
</gene>
<dbReference type="EMBL" id="JAPDDS010000005">
    <property type="protein sequence ID" value="MCW1885316.1"/>
    <property type="molecule type" value="Genomic_DNA"/>
</dbReference>
<dbReference type="InterPro" id="IPR011037">
    <property type="entry name" value="Pyrv_Knase-like_insert_dom_sf"/>
</dbReference>
<feature type="domain" description="MOSC" evidence="1">
    <location>
        <begin position="1"/>
        <end position="97"/>
    </location>
</feature>
<dbReference type="Gene3D" id="2.40.33.20">
    <property type="entry name" value="PK beta-barrel domain-like"/>
    <property type="match status" value="1"/>
</dbReference>
<accession>A0ABT3FP14</accession>
<comment type="caution">
    <text evidence="2">The sequence shown here is derived from an EMBL/GenBank/DDBJ whole genome shotgun (WGS) entry which is preliminary data.</text>
</comment>
<protein>
    <recommendedName>
        <fullName evidence="1">MOSC domain-containing protein</fullName>
    </recommendedName>
</protein>
<dbReference type="InterPro" id="IPR005302">
    <property type="entry name" value="MoCF_Sase_C"/>
</dbReference>
<reference evidence="2 3" key="1">
    <citation type="submission" date="2022-10" db="EMBL/GenBank/DDBJ databases">
        <title>Luteolibacter flavescens strain MCCC 1K03193, whole genome shotgun sequencing project.</title>
        <authorList>
            <person name="Zhao G."/>
            <person name="Shen L."/>
        </authorList>
    </citation>
    <scope>NUCLEOTIDE SEQUENCE [LARGE SCALE GENOMIC DNA]</scope>
    <source>
        <strain evidence="2 3">MCCC 1K03193</strain>
    </source>
</reference>
<organism evidence="2 3">
    <name type="scientific">Luteolibacter flavescens</name>
    <dbReference type="NCBI Taxonomy" id="1859460"/>
    <lineage>
        <taxon>Bacteria</taxon>
        <taxon>Pseudomonadati</taxon>
        <taxon>Verrucomicrobiota</taxon>
        <taxon>Verrucomicrobiia</taxon>
        <taxon>Verrucomicrobiales</taxon>
        <taxon>Verrucomicrobiaceae</taxon>
        <taxon>Luteolibacter</taxon>
    </lineage>
</organism>
<evidence type="ECO:0000313" key="2">
    <source>
        <dbReference type="EMBL" id="MCW1885316.1"/>
    </source>
</evidence>
<dbReference type="RefSeq" id="WP_264501273.1">
    <property type="nucleotide sequence ID" value="NZ_JAPDDS010000005.1"/>
</dbReference>